<comment type="similarity">
    <text evidence="2">Belongs to the cation diffusion facilitator (CDF) transporter (TC 2.A.4) family. SLC30A subfamily.</text>
</comment>
<feature type="transmembrane region" description="Helical" evidence="9">
    <location>
        <begin position="1142"/>
        <end position="1162"/>
    </location>
</feature>
<comment type="caution">
    <text evidence="13">The sequence shown here is derived from an EMBL/GenBank/DDBJ whole genome shotgun (WGS) entry which is preliminary data.</text>
</comment>
<feature type="region of interest" description="Disordered" evidence="8">
    <location>
        <begin position="531"/>
        <end position="551"/>
    </location>
</feature>
<dbReference type="NCBIfam" id="TIGR01297">
    <property type="entry name" value="CDF"/>
    <property type="match status" value="1"/>
</dbReference>
<keyword evidence="5" id="KW-0862">Zinc</keyword>
<dbReference type="GO" id="GO:0016020">
    <property type="term" value="C:membrane"/>
    <property type="evidence" value="ECO:0007669"/>
    <property type="project" value="UniProtKB-SubCell"/>
</dbReference>
<dbReference type="Proteomes" id="UP000286921">
    <property type="component" value="Unassembled WGS sequence"/>
</dbReference>
<feature type="transmembrane region" description="Helical" evidence="9">
    <location>
        <begin position="42"/>
        <end position="59"/>
    </location>
</feature>
<feature type="domain" description="Calcineurin-like phosphoesterase" evidence="10">
    <location>
        <begin position="624"/>
        <end position="775"/>
    </location>
</feature>
<proteinExistence type="inferred from homology"/>
<keyword evidence="14" id="KW-1185">Reference proteome</keyword>
<dbReference type="FunFam" id="1.20.1510.10:FF:000026">
    <property type="entry name" value="Zinc/cadmium resistance protein-like protein"/>
    <property type="match status" value="1"/>
</dbReference>
<keyword evidence="3" id="KW-0813">Transport</keyword>
<feature type="region of interest" description="Disordered" evidence="8">
    <location>
        <begin position="451"/>
        <end position="490"/>
    </location>
</feature>
<dbReference type="InterPro" id="IPR027470">
    <property type="entry name" value="Cation_efflux_CTD"/>
</dbReference>
<name>A0A401L8B4_ASPAW</name>
<keyword evidence="6 9" id="KW-1133">Transmembrane helix</keyword>
<dbReference type="InterPro" id="IPR036837">
    <property type="entry name" value="Cation_efflux_CTD_sf"/>
</dbReference>
<feature type="region of interest" description="Disordered" evidence="8">
    <location>
        <begin position="1055"/>
        <end position="1092"/>
    </location>
</feature>
<dbReference type="InterPro" id="IPR058533">
    <property type="entry name" value="Cation_efflux_TM"/>
</dbReference>
<feature type="transmembrane region" description="Helical" evidence="9">
    <location>
        <begin position="80"/>
        <end position="99"/>
    </location>
</feature>
<feature type="domain" description="Cation efflux protein transmembrane" evidence="11">
    <location>
        <begin position="10"/>
        <end position="371"/>
    </location>
</feature>
<feature type="compositionally biased region" description="Low complexity" evidence="8">
    <location>
        <begin position="1076"/>
        <end position="1090"/>
    </location>
</feature>
<feature type="transmembrane region" description="Helical" evidence="9">
    <location>
        <begin position="311"/>
        <end position="334"/>
    </location>
</feature>
<feature type="transmembrane region" description="Helical" evidence="9">
    <location>
        <begin position="111"/>
        <end position="132"/>
    </location>
</feature>
<reference evidence="13 14" key="1">
    <citation type="submission" date="2016-09" db="EMBL/GenBank/DDBJ databases">
        <title>Aspergillus awamori IFM 58123T.</title>
        <authorList>
            <person name="Kusuya Y."/>
            <person name="Shimizu M."/>
            <person name="Takahashi H."/>
            <person name="Yaguchi T."/>
        </authorList>
    </citation>
    <scope>NUCLEOTIDE SEQUENCE [LARGE SCALE GENOMIC DNA]</scope>
    <source>
        <strain evidence="13 14">IFM 58123</strain>
    </source>
</reference>
<feature type="transmembrane region" description="Helical" evidence="9">
    <location>
        <begin position="573"/>
        <end position="595"/>
    </location>
</feature>
<dbReference type="EMBL" id="BDHI01000029">
    <property type="protein sequence ID" value="GCB27767.1"/>
    <property type="molecule type" value="Genomic_DNA"/>
</dbReference>
<dbReference type="GO" id="GO:0016787">
    <property type="term" value="F:hydrolase activity"/>
    <property type="evidence" value="ECO:0007669"/>
    <property type="project" value="InterPro"/>
</dbReference>
<dbReference type="InterPro" id="IPR029052">
    <property type="entry name" value="Metallo-depent_PP-like"/>
</dbReference>
<organism evidence="13 14">
    <name type="scientific">Aspergillus awamori</name>
    <name type="common">Black koji mold</name>
    <dbReference type="NCBI Taxonomy" id="105351"/>
    <lineage>
        <taxon>Eukaryota</taxon>
        <taxon>Fungi</taxon>
        <taxon>Dikarya</taxon>
        <taxon>Ascomycota</taxon>
        <taxon>Pezizomycotina</taxon>
        <taxon>Eurotiomycetes</taxon>
        <taxon>Eurotiomycetidae</taxon>
        <taxon>Eurotiales</taxon>
        <taxon>Aspergillaceae</taxon>
        <taxon>Aspergillus</taxon>
    </lineage>
</organism>
<evidence type="ECO:0000256" key="7">
    <source>
        <dbReference type="ARBA" id="ARBA00023136"/>
    </source>
</evidence>
<evidence type="ECO:0000259" key="11">
    <source>
        <dbReference type="Pfam" id="PF01545"/>
    </source>
</evidence>
<evidence type="ECO:0000313" key="14">
    <source>
        <dbReference type="Proteomes" id="UP000286921"/>
    </source>
</evidence>
<dbReference type="AlphaFoldDB" id="A0A401L8B4"/>
<dbReference type="Pfam" id="PF16916">
    <property type="entry name" value="ZT_dimer"/>
    <property type="match status" value="1"/>
</dbReference>
<dbReference type="PANTHER" id="PTHR45820">
    <property type="entry name" value="FI23527P1"/>
    <property type="match status" value="1"/>
</dbReference>
<dbReference type="GO" id="GO:0005385">
    <property type="term" value="F:zinc ion transmembrane transporter activity"/>
    <property type="evidence" value="ECO:0007669"/>
    <property type="project" value="TreeGrafter"/>
</dbReference>
<evidence type="ECO:0000256" key="4">
    <source>
        <dbReference type="ARBA" id="ARBA00022692"/>
    </source>
</evidence>
<evidence type="ECO:0000256" key="1">
    <source>
        <dbReference type="ARBA" id="ARBA00004141"/>
    </source>
</evidence>
<evidence type="ECO:0000256" key="6">
    <source>
        <dbReference type="ARBA" id="ARBA00022989"/>
    </source>
</evidence>
<dbReference type="FunFam" id="1.20.1510.10:FF:000021">
    <property type="entry name" value="Solute carrier family 30 (Zinc transporter), member 1"/>
    <property type="match status" value="1"/>
</dbReference>
<dbReference type="SUPFAM" id="SSF161111">
    <property type="entry name" value="Cation efflux protein transmembrane domain-like"/>
    <property type="match status" value="1"/>
</dbReference>
<feature type="region of interest" description="Disordered" evidence="8">
    <location>
        <begin position="159"/>
        <end position="199"/>
    </location>
</feature>
<evidence type="ECO:0000256" key="2">
    <source>
        <dbReference type="ARBA" id="ARBA00008873"/>
    </source>
</evidence>
<dbReference type="STRING" id="105351.A0A401L8B4"/>
<dbReference type="Gene3D" id="1.20.1510.10">
    <property type="entry name" value="Cation efflux protein transmembrane domain"/>
    <property type="match status" value="2"/>
</dbReference>
<dbReference type="InterPro" id="IPR004843">
    <property type="entry name" value="Calcineurin-like_PHP"/>
</dbReference>
<feature type="compositionally biased region" description="Basic and acidic residues" evidence="8">
    <location>
        <begin position="262"/>
        <end position="271"/>
    </location>
</feature>
<feature type="transmembrane region" description="Helical" evidence="9">
    <location>
        <begin position="1021"/>
        <end position="1041"/>
    </location>
</feature>
<protein>
    <submittedName>
        <fullName evidence="13">Zinc/cadmium resistance protein</fullName>
    </submittedName>
</protein>
<keyword evidence="4 9" id="KW-0812">Transmembrane</keyword>
<dbReference type="Pfam" id="PF01545">
    <property type="entry name" value="Cation_efflux"/>
    <property type="match status" value="1"/>
</dbReference>
<dbReference type="InterPro" id="IPR002524">
    <property type="entry name" value="Cation_efflux"/>
</dbReference>
<feature type="transmembrane region" description="Helical" evidence="9">
    <location>
        <begin position="346"/>
        <end position="363"/>
    </location>
</feature>
<gene>
    <name evidence="13" type="ORF">AAWM_10652</name>
</gene>
<keyword evidence="7 9" id="KW-0472">Membrane</keyword>
<dbReference type="PANTHER" id="PTHR45820:SF4">
    <property type="entry name" value="ZINC TRANSPORTER 63C, ISOFORM F"/>
    <property type="match status" value="1"/>
</dbReference>
<feature type="compositionally biased region" description="Basic and acidic residues" evidence="8">
    <location>
        <begin position="159"/>
        <end position="171"/>
    </location>
</feature>
<sequence length="1164" mass="128956">MGLSKTNRILILLAIDTAFFLLELIAGYSVHSLALVADSFHMLNDVLSLCVGLWAVKVANRETNSKMYTYGWQRAETLGALVNGVFLVALCLSIFLEAIQRLVEPQEVKNPKFVCIVGCLGLLSNIIGLVLFHDHSHGHGHSHGPGDLEEGADVDHVHAGEHDHDHDHVHADGQNNTGGAEPHSPYSRRRRTLDSQRRRYSGYVDPADIQIHPASMRQEIIAASKTRYDDEQSGSDSEFQEGADSQPSERSALLGQGGRTGKYTDETESSARSRTAAADEDLHKFHNHAQPKPKDEKHGHGHGHDLNMRGVFLHVMGDALGNIGVIASALIIWLTDYSWRFYVDPGISLVITVIILLSAIPLCKAASRILLQAAPHGLSIDHIKEDIEGLPGVIGSHHLHVWQLSDTKLVASIHIQVDTEIKGEGSERYMRLARQVRKCLHAYGIHSSTIQPEFAPDSDAEDTIAAPSDCRGGSNGASASGTLPSRAPSVPDGDPQACLLECGEECARGGQCCPKQSPAVADSYRPARRGSLAWSSGSSERDPSPPPWPKRWASNVREATSSRHGLWSLFKRIARYVFTVSNALIALWICTLWWGERTVFRDSVKACNWGNWERWPQDAIPHHVAFIADPQLVDPHTYPGRPWPLSTLTVKFTDQYLRRSFSSIQKELGPDSVLFLGDLFDGGREWATASSSSPEKRYKKYKDRFWKKEFHRFVKIFVDTWKDGDEHIRHPLGRRLITSLPGNHDLGFGSGVQIPVRDRFQSFFGKSNRVDVIGNHTFVSVDTVSLSAMDQPDPETGSSGMGSGDGEQPNEHIWRDTQDFLDRMNVHRGRAEVEALRMLANKTEGRQFQHRAVDILEPSVDPQLKPEVAGFPTILLSHVPLYRRPATPCGPYREHYPPSGEGLEEDDRNAIPMGRGYQYQNVLTPTISRDIVSKIGPNLVQMYSGDDHDYCEISHHEFSGSPKEITVKSLSWAMGIRQPGFVLTSLWNPLDLTTGESDGTANAGRTVQNHLCLLPDQLSVFIYYGVILGFTLCVLLVRAAIIVKYLPSKMSPDEPILPLSEHRSPPPQRAARYKTRSSGTSSSTFPSPRGLASRAVNAPPLYATYASSDEDEVGSAKWKPARGGPRRPGASASQVTLVKEEFLASVMGVAKFALCWYFFLVWRW</sequence>
<dbReference type="SUPFAM" id="SSF160240">
    <property type="entry name" value="Cation efflux protein cytoplasmic domain-like"/>
    <property type="match status" value="1"/>
</dbReference>
<dbReference type="Pfam" id="PF00149">
    <property type="entry name" value="Metallophos"/>
    <property type="match status" value="1"/>
</dbReference>
<dbReference type="SUPFAM" id="SSF56300">
    <property type="entry name" value="Metallo-dependent phosphatases"/>
    <property type="match status" value="1"/>
</dbReference>
<evidence type="ECO:0000259" key="10">
    <source>
        <dbReference type="Pfam" id="PF00149"/>
    </source>
</evidence>
<evidence type="ECO:0000256" key="8">
    <source>
        <dbReference type="SAM" id="MobiDB-lite"/>
    </source>
</evidence>
<feature type="region of interest" description="Disordered" evidence="8">
    <location>
        <begin position="786"/>
        <end position="811"/>
    </location>
</feature>
<feature type="transmembrane region" description="Helical" evidence="9">
    <location>
        <begin position="9"/>
        <end position="30"/>
    </location>
</feature>
<evidence type="ECO:0000259" key="12">
    <source>
        <dbReference type="Pfam" id="PF16916"/>
    </source>
</evidence>
<comment type="subcellular location">
    <subcellularLocation>
        <location evidence="1">Membrane</location>
        <topology evidence="1">Multi-pass membrane protein</topology>
    </subcellularLocation>
</comment>
<dbReference type="GO" id="GO:0006882">
    <property type="term" value="P:intracellular zinc ion homeostasis"/>
    <property type="evidence" value="ECO:0007669"/>
    <property type="project" value="TreeGrafter"/>
</dbReference>
<evidence type="ECO:0000256" key="9">
    <source>
        <dbReference type="SAM" id="Phobius"/>
    </source>
</evidence>
<evidence type="ECO:0000256" key="3">
    <source>
        <dbReference type="ARBA" id="ARBA00022448"/>
    </source>
</evidence>
<accession>A0A401L8B4</accession>
<evidence type="ECO:0000313" key="13">
    <source>
        <dbReference type="EMBL" id="GCB27767.1"/>
    </source>
</evidence>
<feature type="region of interest" description="Disordered" evidence="8">
    <location>
        <begin position="225"/>
        <end position="278"/>
    </location>
</feature>
<feature type="domain" description="Cation efflux protein cytoplasmic" evidence="12">
    <location>
        <begin position="376"/>
        <end position="453"/>
    </location>
</feature>
<evidence type="ECO:0000256" key="5">
    <source>
        <dbReference type="ARBA" id="ARBA00022833"/>
    </source>
</evidence>
<dbReference type="InterPro" id="IPR027469">
    <property type="entry name" value="Cation_efflux_TMD_sf"/>
</dbReference>